<dbReference type="Proteomes" id="UP000594638">
    <property type="component" value="Unassembled WGS sequence"/>
</dbReference>
<evidence type="ECO:0000313" key="4">
    <source>
        <dbReference type="Proteomes" id="UP000594638"/>
    </source>
</evidence>
<gene>
    <name evidence="3" type="ORF">OLEA9_A113156</name>
</gene>
<keyword evidence="4" id="KW-1185">Reference proteome</keyword>
<evidence type="ECO:0000313" key="3">
    <source>
        <dbReference type="EMBL" id="CAA3025619.1"/>
    </source>
</evidence>
<name>A0A8S0UXM9_OLEEU</name>
<accession>A0A8S0UXM9</accession>
<evidence type="ECO:0000256" key="2">
    <source>
        <dbReference type="SAM" id="SignalP"/>
    </source>
</evidence>
<comment type="caution">
    <text evidence="3">The sequence shown here is derived from an EMBL/GenBank/DDBJ whole genome shotgun (WGS) entry which is preliminary data.</text>
</comment>
<sequence>MSRHRVLALVVVVVVVAQEIGLEPSETKPVRRACPAACRAHICHALEACEPCASLARLASKWQTFKRRDRQKASRPAGRVGANQKLASLQFSSSGEPTGARRDSIKGAPDATGGQARPTGSEIESACELRLGPGELSRIWRHFRPLIKRARPHSNAARACSLSLLGSQAQDIMIRRVKFR</sequence>
<proteinExistence type="predicted"/>
<evidence type="ECO:0000256" key="1">
    <source>
        <dbReference type="SAM" id="MobiDB-lite"/>
    </source>
</evidence>
<organism evidence="3 4">
    <name type="scientific">Olea europaea subsp. europaea</name>
    <dbReference type="NCBI Taxonomy" id="158383"/>
    <lineage>
        <taxon>Eukaryota</taxon>
        <taxon>Viridiplantae</taxon>
        <taxon>Streptophyta</taxon>
        <taxon>Embryophyta</taxon>
        <taxon>Tracheophyta</taxon>
        <taxon>Spermatophyta</taxon>
        <taxon>Magnoliopsida</taxon>
        <taxon>eudicotyledons</taxon>
        <taxon>Gunneridae</taxon>
        <taxon>Pentapetalae</taxon>
        <taxon>asterids</taxon>
        <taxon>lamiids</taxon>
        <taxon>Lamiales</taxon>
        <taxon>Oleaceae</taxon>
        <taxon>Oleeae</taxon>
        <taxon>Olea</taxon>
    </lineage>
</organism>
<keyword evidence="2" id="KW-0732">Signal</keyword>
<evidence type="ECO:0008006" key="5">
    <source>
        <dbReference type="Google" id="ProtNLM"/>
    </source>
</evidence>
<feature type="non-terminal residue" evidence="3">
    <location>
        <position position="180"/>
    </location>
</feature>
<reference evidence="3 4" key="1">
    <citation type="submission" date="2019-12" db="EMBL/GenBank/DDBJ databases">
        <authorList>
            <person name="Alioto T."/>
            <person name="Alioto T."/>
            <person name="Gomez Garrido J."/>
        </authorList>
    </citation>
    <scope>NUCLEOTIDE SEQUENCE [LARGE SCALE GENOMIC DNA]</scope>
</reference>
<feature type="compositionally biased region" description="Polar residues" evidence="1">
    <location>
        <begin position="86"/>
        <end position="96"/>
    </location>
</feature>
<dbReference type="AlphaFoldDB" id="A0A8S0UXM9"/>
<feature type="region of interest" description="Disordered" evidence="1">
    <location>
        <begin position="86"/>
        <end position="124"/>
    </location>
</feature>
<feature type="signal peptide" evidence="2">
    <location>
        <begin position="1"/>
        <end position="17"/>
    </location>
</feature>
<dbReference type="EMBL" id="CACTIH010009138">
    <property type="protein sequence ID" value="CAA3025619.1"/>
    <property type="molecule type" value="Genomic_DNA"/>
</dbReference>
<feature type="chain" id="PRO_5035854023" description="Secreted protein" evidence="2">
    <location>
        <begin position="18"/>
        <end position="180"/>
    </location>
</feature>
<protein>
    <recommendedName>
        <fullName evidence="5">Secreted protein</fullName>
    </recommendedName>
</protein>